<dbReference type="OrthoDB" id="3295482at2"/>
<gene>
    <name evidence="2" type="ORF">BDK92_6884</name>
</gene>
<name>A0A495JTY0_9ACTN</name>
<organism evidence="2 3">
    <name type="scientific">Micromonospora pisi</name>
    <dbReference type="NCBI Taxonomy" id="589240"/>
    <lineage>
        <taxon>Bacteria</taxon>
        <taxon>Bacillati</taxon>
        <taxon>Actinomycetota</taxon>
        <taxon>Actinomycetes</taxon>
        <taxon>Micromonosporales</taxon>
        <taxon>Micromonosporaceae</taxon>
        <taxon>Micromonospora</taxon>
    </lineage>
</organism>
<comment type="caution">
    <text evidence="2">The sequence shown here is derived from an EMBL/GenBank/DDBJ whole genome shotgun (WGS) entry which is preliminary data.</text>
</comment>
<evidence type="ECO:0000313" key="3">
    <source>
        <dbReference type="Proteomes" id="UP000277671"/>
    </source>
</evidence>
<dbReference type="EMBL" id="RBKT01000001">
    <property type="protein sequence ID" value="RKR92443.1"/>
    <property type="molecule type" value="Genomic_DNA"/>
</dbReference>
<keyword evidence="3" id="KW-1185">Reference proteome</keyword>
<dbReference type="AlphaFoldDB" id="A0A495JTY0"/>
<reference evidence="2 3" key="1">
    <citation type="submission" date="2018-10" db="EMBL/GenBank/DDBJ databases">
        <title>Sequencing the genomes of 1000 actinobacteria strains.</title>
        <authorList>
            <person name="Klenk H.-P."/>
        </authorList>
    </citation>
    <scope>NUCLEOTIDE SEQUENCE [LARGE SCALE GENOMIC DNA]</scope>
    <source>
        <strain evidence="2 3">DSM 45175</strain>
    </source>
</reference>
<proteinExistence type="predicted"/>
<evidence type="ECO:0000256" key="1">
    <source>
        <dbReference type="SAM" id="MobiDB-lite"/>
    </source>
</evidence>
<sequence>MPAPTIDPNQRDPRDVVPTDSYRPTDPVWIFRSGTWRAGVVEVASAGAATVTYRPSGARGTGVDTLTARYVLPRADLDPLDAFSGMQRRLDVARLR</sequence>
<dbReference type="Proteomes" id="UP000277671">
    <property type="component" value="Unassembled WGS sequence"/>
</dbReference>
<accession>A0A495JTY0</accession>
<dbReference type="RefSeq" id="WP_121160438.1">
    <property type="nucleotide sequence ID" value="NZ_RBKT01000001.1"/>
</dbReference>
<protein>
    <submittedName>
        <fullName evidence="2">Uncharacterized protein</fullName>
    </submittedName>
</protein>
<evidence type="ECO:0000313" key="2">
    <source>
        <dbReference type="EMBL" id="RKR92443.1"/>
    </source>
</evidence>
<feature type="region of interest" description="Disordered" evidence="1">
    <location>
        <begin position="1"/>
        <end position="20"/>
    </location>
</feature>